<proteinExistence type="predicted"/>
<dbReference type="Gene3D" id="3.30.70.1240">
    <property type="entry name" value="DOPA-like domains"/>
    <property type="match status" value="1"/>
</dbReference>
<gene>
    <name evidence="1" type="ORF">RJ45_00380</name>
</gene>
<protein>
    <recommendedName>
        <fullName evidence="3">4,5-dioxygenase</fullName>
    </recommendedName>
</protein>
<comment type="caution">
    <text evidence="1">The sequence shown here is derived from an EMBL/GenBank/DDBJ whole genome shotgun (WGS) entry which is preliminary data.</text>
</comment>
<sequence length="104" mass="12018">MYHAHIYFDHNQIRAAEQLHEKIAQHKAARRVFPLVHREVGPHSKPMFEVHFTDDKQGFVSWLDSQRGELSVLIHPVSDDALSDHTTKALWLGKALPIKTDILF</sequence>
<evidence type="ECO:0000313" key="1">
    <source>
        <dbReference type="EMBL" id="KHT65637.1"/>
    </source>
</evidence>
<dbReference type="PANTHER" id="PTHR36423:SF2">
    <property type="entry name" value="AFR070WP"/>
    <property type="match status" value="1"/>
</dbReference>
<dbReference type="PANTHER" id="PTHR36423">
    <property type="entry name" value="AFR070WP"/>
    <property type="match status" value="1"/>
</dbReference>
<dbReference type="RefSeq" id="WP_039456136.1">
    <property type="nucleotide sequence ID" value="NZ_JWLZ01000001.1"/>
</dbReference>
<dbReference type="EMBL" id="JWLZ01000001">
    <property type="protein sequence ID" value="KHT65637.1"/>
    <property type="molecule type" value="Genomic_DNA"/>
</dbReference>
<evidence type="ECO:0008006" key="3">
    <source>
        <dbReference type="Google" id="ProtNLM"/>
    </source>
</evidence>
<dbReference type="PIRSF" id="PIRSF028139">
    <property type="entry name" value="DOPA-diox_rel_Mll2280"/>
    <property type="match status" value="1"/>
</dbReference>
<name>A0A0B9H9W9_9GAMM</name>
<dbReference type="Pfam" id="PF08883">
    <property type="entry name" value="DOPA_dioxygen"/>
    <property type="match status" value="1"/>
</dbReference>
<dbReference type="Proteomes" id="UP000031278">
    <property type="component" value="Unassembled WGS sequence"/>
</dbReference>
<dbReference type="AlphaFoldDB" id="A0A0B9H9W9"/>
<dbReference type="InterPro" id="IPR014980">
    <property type="entry name" value="DOPA_dioxygen"/>
</dbReference>
<dbReference type="SUPFAM" id="SSF143410">
    <property type="entry name" value="DOPA-like"/>
    <property type="match status" value="1"/>
</dbReference>
<dbReference type="InterPro" id="IPR023389">
    <property type="entry name" value="DOPA-like_sf"/>
</dbReference>
<organism evidence="1 2">
    <name type="scientific">Photobacterium gaetbulicola</name>
    <dbReference type="NCBI Taxonomy" id="1295392"/>
    <lineage>
        <taxon>Bacteria</taxon>
        <taxon>Pseudomonadati</taxon>
        <taxon>Pseudomonadota</taxon>
        <taxon>Gammaproteobacteria</taxon>
        <taxon>Vibrionales</taxon>
        <taxon>Vibrionaceae</taxon>
        <taxon>Photobacterium</taxon>
    </lineage>
</organism>
<reference evidence="1 2" key="1">
    <citation type="submission" date="2014-12" db="EMBL/GenBank/DDBJ databases">
        <title>Genome sequencing of Photobacterium gaetbulicola AD005a.</title>
        <authorList>
            <person name="Adrian T.G.S."/>
            <person name="Chan K.G."/>
        </authorList>
    </citation>
    <scope>NUCLEOTIDE SEQUENCE [LARGE SCALE GENOMIC DNA]</scope>
    <source>
        <strain evidence="1 2">AD005a</strain>
    </source>
</reference>
<accession>A0A0B9H9W9</accession>
<evidence type="ECO:0000313" key="2">
    <source>
        <dbReference type="Proteomes" id="UP000031278"/>
    </source>
</evidence>